<evidence type="ECO:0000259" key="3">
    <source>
        <dbReference type="Pfam" id="PF08241"/>
    </source>
</evidence>
<keyword evidence="5" id="KW-1185">Reference proteome</keyword>
<dbReference type="SUPFAM" id="SSF53335">
    <property type="entry name" value="S-adenosyl-L-methionine-dependent methyltransferases"/>
    <property type="match status" value="1"/>
</dbReference>
<evidence type="ECO:0000313" key="4">
    <source>
        <dbReference type="EMBL" id="ACO61094.1"/>
    </source>
</evidence>
<sequence>MSAIASTRVVHSARQPTPGSGNERRRPTTGCCIAARSRIADGASLRRTTTIARLPTRRVTDGARCLAGPEQLFQLADGGGFSPIVPLVSILGGFAIARAVVYWRVQFITASMIGRHVPPGARRVLEYGVGQGRNLYYYPKNTGMVVGVDPDAKEDLLIQVSVAAGVPFVAKTQPCEAPNNQPDGSIDAVITTGALGASKDPAAIVAEAARALKPGAPLVFVEDMSFGRGGVIDAIEALDEFERAEYDDGWATLPLLPHAIGVAVKRDTRGDTGVGATTKGAGDDFESSTGLAGKRSKKRRPR</sequence>
<feature type="region of interest" description="Disordered" evidence="1">
    <location>
        <begin position="267"/>
        <end position="302"/>
    </location>
</feature>
<dbReference type="EMBL" id="CP001323">
    <property type="protein sequence ID" value="ACO61094.1"/>
    <property type="molecule type" value="Genomic_DNA"/>
</dbReference>
<proteinExistence type="predicted"/>
<organism evidence="4 5">
    <name type="scientific">Micromonas commoda (strain RCC299 / NOUM17 / CCMP2709)</name>
    <name type="common">Picoplanktonic green alga</name>
    <dbReference type="NCBI Taxonomy" id="296587"/>
    <lineage>
        <taxon>Eukaryota</taxon>
        <taxon>Viridiplantae</taxon>
        <taxon>Chlorophyta</taxon>
        <taxon>Mamiellophyceae</taxon>
        <taxon>Mamiellales</taxon>
        <taxon>Mamiellaceae</taxon>
        <taxon>Micromonas</taxon>
    </lineage>
</organism>
<keyword evidence="2" id="KW-0812">Transmembrane</keyword>
<dbReference type="Pfam" id="PF08241">
    <property type="entry name" value="Methyltransf_11"/>
    <property type="match status" value="1"/>
</dbReference>
<dbReference type="RefSeq" id="XP_002499836.1">
    <property type="nucleotide sequence ID" value="XM_002499790.1"/>
</dbReference>
<keyword evidence="2" id="KW-0472">Membrane</keyword>
<dbReference type="InParanoid" id="C1DZC5"/>
<dbReference type="STRING" id="296587.C1DZC5"/>
<dbReference type="InterPro" id="IPR013216">
    <property type="entry name" value="Methyltransf_11"/>
</dbReference>
<dbReference type="InterPro" id="IPR052356">
    <property type="entry name" value="Thiol_S-MT"/>
</dbReference>
<dbReference type="OrthoDB" id="416496at2759"/>
<feature type="domain" description="Methyltransferase type 11" evidence="3">
    <location>
        <begin position="125"/>
        <end position="220"/>
    </location>
</feature>
<evidence type="ECO:0000256" key="1">
    <source>
        <dbReference type="SAM" id="MobiDB-lite"/>
    </source>
</evidence>
<dbReference type="eggNOG" id="ENOG502S7MS">
    <property type="taxonomic scope" value="Eukaryota"/>
</dbReference>
<evidence type="ECO:0000313" key="5">
    <source>
        <dbReference type="Proteomes" id="UP000002009"/>
    </source>
</evidence>
<dbReference type="AlphaFoldDB" id="C1DZC5"/>
<protein>
    <recommendedName>
        <fullName evidence="3">Methyltransferase type 11 domain-containing protein</fullName>
    </recommendedName>
</protein>
<dbReference type="InterPro" id="IPR029063">
    <property type="entry name" value="SAM-dependent_MTases_sf"/>
</dbReference>
<dbReference type="OMA" id="VVYWRVQ"/>
<accession>C1DZC5</accession>
<feature type="region of interest" description="Disordered" evidence="1">
    <location>
        <begin position="1"/>
        <end position="28"/>
    </location>
</feature>
<keyword evidence="2" id="KW-1133">Transmembrane helix</keyword>
<evidence type="ECO:0000256" key="2">
    <source>
        <dbReference type="SAM" id="Phobius"/>
    </source>
</evidence>
<dbReference type="Proteomes" id="UP000002009">
    <property type="component" value="Chromosome 2"/>
</dbReference>
<dbReference type="Gene3D" id="3.40.50.150">
    <property type="entry name" value="Vaccinia Virus protein VP39"/>
    <property type="match status" value="1"/>
</dbReference>
<dbReference type="GO" id="GO:0008757">
    <property type="term" value="F:S-adenosylmethionine-dependent methyltransferase activity"/>
    <property type="evidence" value="ECO:0007669"/>
    <property type="project" value="InterPro"/>
</dbReference>
<name>C1DZC5_MICCC</name>
<dbReference type="KEGG" id="mis:MICPUN_105074"/>
<feature type="transmembrane region" description="Helical" evidence="2">
    <location>
        <begin position="84"/>
        <end position="105"/>
    </location>
</feature>
<dbReference type="GeneID" id="8241512"/>
<reference evidence="4 5" key="1">
    <citation type="journal article" date="2009" name="Science">
        <title>Green evolution and dynamic adaptations revealed by genomes of the marine picoeukaryotes Micromonas.</title>
        <authorList>
            <person name="Worden A.Z."/>
            <person name="Lee J.H."/>
            <person name="Mock T."/>
            <person name="Rouze P."/>
            <person name="Simmons M.P."/>
            <person name="Aerts A.L."/>
            <person name="Allen A.E."/>
            <person name="Cuvelier M.L."/>
            <person name="Derelle E."/>
            <person name="Everett M.V."/>
            <person name="Foulon E."/>
            <person name="Grimwood J."/>
            <person name="Gundlach H."/>
            <person name="Henrissat B."/>
            <person name="Napoli C."/>
            <person name="McDonald S.M."/>
            <person name="Parker M.S."/>
            <person name="Rombauts S."/>
            <person name="Salamov A."/>
            <person name="Von Dassow P."/>
            <person name="Badger J.H."/>
            <person name="Coutinho P.M."/>
            <person name="Demir E."/>
            <person name="Dubchak I."/>
            <person name="Gentemann C."/>
            <person name="Eikrem W."/>
            <person name="Gready J.E."/>
            <person name="John U."/>
            <person name="Lanier W."/>
            <person name="Lindquist E.A."/>
            <person name="Lucas S."/>
            <person name="Mayer K.F."/>
            <person name="Moreau H."/>
            <person name="Not F."/>
            <person name="Otillar R."/>
            <person name="Panaud O."/>
            <person name="Pangilinan J."/>
            <person name="Paulsen I."/>
            <person name="Piegu B."/>
            <person name="Poliakov A."/>
            <person name="Robbens S."/>
            <person name="Schmutz J."/>
            <person name="Toulza E."/>
            <person name="Wyss T."/>
            <person name="Zelensky A."/>
            <person name="Zhou K."/>
            <person name="Armbrust E.V."/>
            <person name="Bhattacharya D."/>
            <person name="Goodenough U.W."/>
            <person name="Van de Peer Y."/>
            <person name="Grigoriev I.V."/>
        </authorList>
    </citation>
    <scope>NUCLEOTIDE SEQUENCE [LARGE SCALE GENOMIC DNA]</scope>
    <source>
        <strain evidence="5">RCC299 / NOUM17</strain>
    </source>
</reference>
<dbReference type="PANTHER" id="PTHR45036">
    <property type="entry name" value="METHYLTRANSFERASE LIKE 7B"/>
    <property type="match status" value="1"/>
</dbReference>
<gene>
    <name evidence="4" type="ORF">MICPUN_105074</name>
</gene>
<dbReference type="PANTHER" id="PTHR45036:SF1">
    <property type="entry name" value="METHYLTRANSFERASE LIKE 7A"/>
    <property type="match status" value="1"/>
</dbReference>